<evidence type="ECO:0000313" key="2">
    <source>
        <dbReference type="EMBL" id="CAH3197624.1"/>
    </source>
</evidence>
<organism evidence="2 3">
    <name type="scientific">Porites evermanni</name>
    <dbReference type="NCBI Taxonomy" id="104178"/>
    <lineage>
        <taxon>Eukaryota</taxon>
        <taxon>Metazoa</taxon>
        <taxon>Cnidaria</taxon>
        <taxon>Anthozoa</taxon>
        <taxon>Hexacorallia</taxon>
        <taxon>Scleractinia</taxon>
        <taxon>Fungiina</taxon>
        <taxon>Poritidae</taxon>
        <taxon>Porites</taxon>
    </lineage>
</organism>
<dbReference type="Proteomes" id="UP001159427">
    <property type="component" value="Unassembled WGS sequence"/>
</dbReference>
<dbReference type="InterPro" id="IPR019019">
    <property type="entry name" value="H-type_lectin_domain"/>
</dbReference>
<dbReference type="PANTHER" id="PTHR24543">
    <property type="entry name" value="MULTICOPPER OXIDASE-RELATED"/>
    <property type="match status" value="1"/>
</dbReference>
<accession>A0ABN8T234</accession>
<dbReference type="Gene3D" id="2.60.120.260">
    <property type="entry name" value="Galactose-binding domain-like"/>
    <property type="match status" value="1"/>
</dbReference>
<comment type="caution">
    <text evidence="2">The sequence shown here is derived from an EMBL/GenBank/DDBJ whole genome shotgun (WGS) entry which is preliminary data.</text>
</comment>
<dbReference type="Pfam" id="PF09458">
    <property type="entry name" value="H_lectin"/>
    <property type="match status" value="1"/>
</dbReference>
<dbReference type="PROSITE" id="PS50022">
    <property type="entry name" value="FA58C_3"/>
    <property type="match status" value="1"/>
</dbReference>
<dbReference type="Gene3D" id="2.60.40.2080">
    <property type="match status" value="2"/>
</dbReference>
<dbReference type="Gene3D" id="3.30.60.30">
    <property type="match status" value="1"/>
</dbReference>
<dbReference type="EMBL" id="CALNXI010005410">
    <property type="protein sequence ID" value="CAH3197624.1"/>
    <property type="molecule type" value="Genomic_DNA"/>
</dbReference>
<proteinExistence type="predicted"/>
<dbReference type="Pfam" id="PF00754">
    <property type="entry name" value="F5_F8_type_C"/>
    <property type="match status" value="1"/>
</dbReference>
<evidence type="ECO:0000313" key="3">
    <source>
        <dbReference type="Proteomes" id="UP001159427"/>
    </source>
</evidence>
<dbReference type="CDD" id="cd00057">
    <property type="entry name" value="FA58C"/>
    <property type="match status" value="1"/>
</dbReference>
<dbReference type="InterPro" id="IPR000421">
    <property type="entry name" value="FA58C"/>
</dbReference>
<evidence type="ECO:0000259" key="1">
    <source>
        <dbReference type="PROSITE" id="PS50022"/>
    </source>
</evidence>
<name>A0ABN8T234_9CNID</name>
<feature type="domain" description="F5/8 type C" evidence="1">
    <location>
        <begin position="477"/>
        <end position="629"/>
    </location>
</feature>
<dbReference type="InterPro" id="IPR037221">
    <property type="entry name" value="H-type_lectin_dom_sf"/>
</dbReference>
<keyword evidence="3" id="KW-1185">Reference proteome</keyword>
<gene>
    <name evidence="2" type="ORF">PEVE_00035195</name>
</gene>
<dbReference type="SUPFAM" id="SSF141086">
    <property type="entry name" value="Agglutinin HPA-like"/>
    <property type="match status" value="1"/>
</dbReference>
<feature type="non-terminal residue" evidence="2">
    <location>
        <position position="1"/>
    </location>
</feature>
<dbReference type="InterPro" id="IPR036058">
    <property type="entry name" value="Kazal_dom_sf"/>
</dbReference>
<dbReference type="InterPro" id="IPR008979">
    <property type="entry name" value="Galactose-bd-like_sf"/>
</dbReference>
<reference evidence="2 3" key="1">
    <citation type="submission" date="2022-05" db="EMBL/GenBank/DDBJ databases">
        <authorList>
            <consortium name="Genoscope - CEA"/>
            <person name="William W."/>
        </authorList>
    </citation>
    <scope>NUCLEOTIDE SEQUENCE [LARGE SCALE GENOMIC DNA]</scope>
</reference>
<protein>
    <recommendedName>
        <fullName evidence="1">F5/8 type C domain-containing protein</fullName>
    </recommendedName>
</protein>
<dbReference type="SUPFAM" id="SSF100895">
    <property type="entry name" value="Kazal-type serine protease inhibitors"/>
    <property type="match status" value="1"/>
</dbReference>
<sequence>DVLVLAKKPSGWKIPHSSDVIFPRTSLFPKEKGYSHCKTVDFPNEYYNPPTMITTSEHYTDYVNATIEPKNNAIQEYVKSVSKTNFEVCLKDIQRYDATHDQITVNFLAVGYYNPCIGVTCPYYAVCQPISETKYNCTCQPCKFNESEPLCDNNDVTHQSICKYKYKVCLDKEEPGIKHYGGCKPFVIQRGRVALRLDKVDVQCRLVKFKASFDANRGSVHLQTTINYFNYTGSFVHDAAVTWVENVNITAFEVCALKAGRAERVTPDGGITFVDYIAFQEAPVDTVAANIPMKNWWDGTQCQMIPLSKTFDAPPYVLVTAEHTKASVKHDAATVWVENIKTNAFTVCLRELQNFDGQHKDIKVNWIAYRKLPETLLSQQLDLYFPNSGLPSPDDHNAFCQIFGFSKTYSSAPTVIASAAHAAGANLINPLYNSIAPWIEQINTTNCRVCIKELTNENGYDPVTVNMLVIGTPGNKCSGATGIGVSSSQIIPDSKMTASSQQSDLTRPSYGRLNGVRGNGWCAGTASSTHDWLQVDLGRTVKVCSLSAQGEVNGNRWVTDFKLRYSTDGISWRYYMNANGAQVEFHRAAVANSSMVTVHKLPVAITARYLRFNPTKQQNWNCLRVEVSG</sequence>
<dbReference type="SUPFAM" id="SSF49785">
    <property type="entry name" value="Galactose-binding domain-like"/>
    <property type="match status" value="1"/>
</dbReference>
<dbReference type="SMART" id="SM00231">
    <property type="entry name" value="FA58C"/>
    <property type="match status" value="1"/>
</dbReference>